<dbReference type="SUPFAM" id="SSF55874">
    <property type="entry name" value="ATPase domain of HSP90 chaperone/DNA topoisomerase II/histidine kinase"/>
    <property type="match status" value="1"/>
</dbReference>
<accession>A0A512BIW8</accession>
<name>A0A512BIW8_9BACT</name>
<dbReference type="Pfam" id="PF06580">
    <property type="entry name" value="His_kinase"/>
    <property type="match status" value="1"/>
</dbReference>
<dbReference type="InterPro" id="IPR036890">
    <property type="entry name" value="HATPase_C_sf"/>
</dbReference>
<dbReference type="GO" id="GO:0000155">
    <property type="term" value="F:phosphorelay sensor kinase activity"/>
    <property type="evidence" value="ECO:0007669"/>
    <property type="project" value="InterPro"/>
</dbReference>
<organism evidence="3 4">
    <name type="scientific">Segetibacter aerophilus</name>
    <dbReference type="NCBI Taxonomy" id="670293"/>
    <lineage>
        <taxon>Bacteria</taxon>
        <taxon>Pseudomonadati</taxon>
        <taxon>Bacteroidota</taxon>
        <taxon>Chitinophagia</taxon>
        <taxon>Chitinophagales</taxon>
        <taxon>Chitinophagaceae</taxon>
        <taxon>Segetibacter</taxon>
    </lineage>
</organism>
<dbReference type="InterPro" id="IPR050640">
    <property type="entry name" value="Bact_2-comp_sensor_kinase"/>
</dbReference>
<dbReference type="EMBL" id="BJYT01000033">
    <property type="protein sequence ID" value="GEO11911.1"/>
    <property type="molecule type" value="Genomic_DNA"/>
</dbReference>
<keyword evidence="4" id="KW-1185">Reference proteome</keyword>
<feature type="domain" description="Signal transduction histidine kinase internal region" evidence="2">
    <location>
        <begin position="132"/>
        <end position="211"/>
    </location>
</feature>
<dbReference type="PANTHER" id="PTHR34220">
    <property type="entry name" value="SENSOR HISTIDINE KINASE YPDA"/>
    <property type="match status" value="1"/>
</dbReference>
<keyword evidence="1" id="KW-1133">Transmembrane helix</keyword>
<feature type="transmembrane region" description="Helical" evidence="1">
    <location>
        <begin position="48"/>
        <end position="70"/>
    </location>
</feature>
<evidence type="ECO:0000313" key="3">
    <source>
        <dbReference type="EMBL" id="GEO11911.1"/>
    </source>
</evidence>
<dbReference type="Proteomes" id="UP000321513">
    <property type="component" value="Unassembled WGS sequence"/>
</dbReference>
<feature type="transmembrane region" description="Helical" evidence="1">
    <location>
        <begin position="16"/>
        <end position="36"/>
    </location>
</feature>
<comment type="caution">
    <text evidence="3">The sequence shown here is derived from an EMBL/GenBank/DDBJ whole genome shotgun (WGS) entry which is preliminary data.</text>
</comment>
<proteinExistence type="predicted"/>
<dbReference type="Gene3D" id="3.30.565.10">
    <property type="entry name" value="Histidine kinase-like ATPase, C-terminal domain"/>
    <property type="match status" value="1"/>
</dbReference>
<keyword evidence="1" id="KW-0472">Membrane</keyword>
<dbReference type="PANTHER" id="PTHR34220:SF7">
    <property type="entry name" value="SENSOR HISTIDINE KINASE YPDA"/>
    <property type="match status" value="1"/>
</dbReference>
<evidence type="ECO:0000256" key="1">
    <source>
        <dbReference type="SAM" id="Phobius"/>
    </source>
</evidence>
<gene>
    <name evidence="3" type="ORF">SAE01_44070</name>
</gene>
<reference evidence="3 4" key="1">
    <citation type="submission" date="2019-07" db="EMBL/GenBank/DDBJ databases">
        <title>Whole genome shotgun sequence of Segetibacter aerophilus NBRC 106135.</title>
        <authorList>
            <person name="Hosoyama A."/>
            <person name="Uohara A."/>
            <person name="Ohji S."/>
            <person name="Ichikawa N."/>
        </authorList>
    </citation>
    <scope>NUCLEOTIDE SEQUENCE [LARGE SCALE GENOMIC DNA]</scope>
    <source>
        <strain evidence="3 4">NBRC 106135</strain>
    </source>
</reference>
<dbReference type="AlphaFoldDB" id="A0A512BIW8"/>
<dbReference type="OrthoDB" id="9792992at2"/>
<dbReference type="GO" id="GO:0016020">
    <property type="term" value="C:membrane"/>
    <property type="evidence" value="ECO:0007669"/>
    <property type="project" value="InterPro"/>
</dbReference>
<sequence length="322" mass="36977">MHAVVLKDFGVPGLTSVIDAIISNVLLAGTCLLISNNMRYYLPRQERYWYVLIISLGLAAAWLAILRLILRSFFSDDESYMIFLKQSYVLRYGIAFLMVGCMAMMSLSWYTQQEQKEADARKADAEKLAKDAELFKLRQQLQPHFLFNSLNSISALTGTQPEKARHMIQQLSDFLRGTLRKDEMLWSTFEEELQHLQLYLDIEKVRFGYRLQTDITTDDDVLRMKLPSMLLQPIVENAIKFGLYDTIGEVVITIAAKNVNKALQVSVQNPFDMETTQPLHGTGFGLSSVQRRLFLLFARHDLLQTKSRDNYFVTTVTIPQVI</sequence>
<evidence type="ECO:0000259" key="2">
    <source>
        <dbReference type="Pfam" id="PF06580"/>
    </source>
</evidence>
<feature type="transmembrane region" description="Helical" evidence="1">
    <location>
        <begin position="90"/>
        <end position="111"/>
    </location>
</feature>
<protein>
    <recommendedName>
        <fullName evidence="2">Signal transduction histidine kinase internal region domain-containing protein</fullName>
    </recommendedName>
</protein>
<dbReference type="InterPro" id="IPR010559">
    <property type="entry name" value="Sig_transdc_His_kin_internal"/>
</dbReference>
<keyword evidence="1" id="KW-0812">Transmembrane</keyword>
<evidence type="ECO:0000313" key="4">
    <source>
        <dbReference type="Proteomes" id="UP000321513"/>
    </source>
</evidence>